<evidence type="ECO:0000256" key="1">
    <source>
        <dbReference type="SAM" id="Phobius"/>
    </source>
</evidence>
<evidence type="ECO:0000313" key="3">
    <source>
        <dbReference type="Proteomes" id="UP000035017"/>
    </source>
</evidence>
<keyword evidence="1" id="KW-0812">Transmembrane</keyword>
<feature type="transmembrane region" description="Helical" evidence="1">
    <location>
        <begin position="6"/>
        <end position="28"/>
    </location>
</feature>
<feature type="transmembrane region" description="Helical" evidence="1">
    <location>
        <begin position="40"/>
        <end position="62"/>
    </location>
</feature>
<sequence>MSVQVWLVFCLACAILFTLPSLISFKVASYASIRGKRATLAAVSGATLGIVTTVTAASIIVVGVELMPSSLIDILRWTGTAWLMLFVLWTIATPAAREANADNDNLRGKSFGTVFSDCFVTAALRLRYFGFFVAFLMQFLNGTRDVVEMVTQMQAVLLLIALVCLSLQAVFARFTITSVRRMSASKKPANSKRKSFIAGRAVTAGYRKIAA</sequence>
<comment type="caution">
    <text evidence="2">The sequence shown here is derived from an EMBL/GenBank/DDBJ whole genome shotgun (WGS) entry which is preliminary data.</text>
</comment>
<protein>
    <submittedName>
        <fullName evidence="2">Lysine transporter LysE</fullName>
    </submittedName>
</protein>
<evidence type="ECO:0000313" key="2">
    <source>
        <dbReference type="EMBL" id="KIQ02675.1"/>
    </source>
</evidence>
<proteinExistence type="predicted"/>
<gene>
    <name evidence="2" type="ORF">RU07_08610</name>
</gene>
<organism evidence="2 3">
    <name type="scientific">Agrobacterium tumefaciens</name>
    <dbReference type="NCBI Taxonomy" id="358"/>
    <lineage>
        <taxon>Bacteria</taxon>
        <taxon>Pseudomonadati</taxon>
        <taxon>Pseudomonadota</taxon>
        <taxon>Alphaproteobacteria</taxon>
        <taxon>Hyphomicrobiales</taxon>
        <taxon>Rhizobiaceae</taxon>
        <taxon>Rhizobium/Agrobacterium group</taxon>
        <taxon>Agrobacterium</taxon>
        <taxon>Agrobacterium tumefaciens complex</taxon>
    </lineage>
</organism>
<reference evidence="2 3" key="1">
    <citation type="submission" date="2014-12" db="EMBL/GenBank/DDBJ databases">
        <title>16Stimator: statistical estimation of ribosomal gene copy numbers from draft genome assemblies.</title>
        <authorList>
            <person name="Perisin M.A."/>
            <person name="Vetter M."/>
            <person name="Gilbert J.A."/>
            <person name="Bergelson J."/>
        </authorList>
    </citation>
    <scope>NUCLEOTIDE SEQUENCE [LARGE SCALE GENOMIC DNA]</scope>
    <source>
        <strain evidence="2 3">MEJ076</strain>
    </source>
</reference>
<dbReference type="AlphaFoldDB" id="A0A0D0KZ35"/>
<dbReference type="EMBL" id="JXQV01000009">
    <property type="protein sequence ID" value="KIQ02675.1"/>
    <property type="molecule type" value="Genomic_DNA"/>
</dbReference>
<feature type="transmembrane region" description="Helical" evidence="1">
    <location>
        <begin position="114"/>
        <end position="136"/>
    </location>
</feature>
<dbReference type="OrthoDB" id="9804822at2"/>
<feature type="transmembrane region" description="Helical" evidence="1">
    <location>
        <begin position="156"/>
        <end position="176"/>
    </location>
</feature>
<keyword evidence="1" id="KW-1133">Transmembrane helix</keyword>
<feature type="transmembrane region" description="Helical" evidence="1">
    <location>
        <begin position="74"/>
        <end position="93"/>
    </location>
</feature>
<keyword evidence="1" id="KW-0472">Membrane</keyword>
<name>A0A0D0KZ35_AGRTU</name>
<accession>A0A0D0KZ35</accession>
<dbReference type="Proteomes" id="UP000035017">
    <property type="component" value="Unassembled WGS sequence"/>
</dbReference>